<organism evidence="1 2">
    <name type="scientific">Scyliorhinus torazame</name>
    <name type="common">Cloudy catshark</name>
    <name type="synonym">Catulus torazame</name>
    <dbReference type="NCBI Taxonomy" id="75743"/>
    <lineage>
        <taxon>Eukaryota</taxon>
        <taxon>Metazoa</taxon>
        <taxon>Chordata</taxon>
        <taxon>Craniata</taxon>
        <taxon>Vertebrata</taxon>
        <taxon>Chondrichthyes</taxon>
        <taxon>Elasmobranchii</taxon>
        <taxon>Galeomorphii</taxon>
        <taxon>Galeoidea</taxon>
        <taxon>Carcharhiniformes</taxon>
        <taxon>Scyliorhinidae</taxon>
        <taxon>Scyliorhinus</taxon>
    </lineage>
</organism>
<keyword evidence="2" id="KW-1185">Reference proteome</keyword>
<accession>A0A401P4S0</accession>
<evidence type="ECO:0000313" key="2">
    <source>
        <dbReference type="Proteomes" id="UP000288216"/>
    </source>
</evidence>
<dbReference type="Proteomes" id="UP000288216">
    <property type="component" value="Unassembled WGS sequence"/>
</dbReference>
<proteinExistence type="predicted"/>
<dbReference type="AlphaFoldDB" id="A0A401P4S0"/>
<evidence type="ECO:0000313" key="1">
    <source>
        <dbReference type="EMBL" id="GCB68090.1"/>
    </source>
</evidence>
<gene>
    <name evidence="1" type="ORF">scyTo_0000818</name>
</gene>
<comment type="caution">
    <text evidence="1">The sequence shown here is derived from an EMBL/GenBank/DDBJ whole genome shotgun (WGS) entry which is preliminary data.</text>
</comment>
<reference evidence="1 2" key="1">
    <citation type="journal article" date="2018" name="Nat. Ecol. Evol.">
        <title>Shark genomes provide insights into elasmobranch evolution and the origin of vertebrates.</title>
        <authorList>
            <person name="Hara Y"/>
            <person name="Yamaguchi K"/>
            <person name="Onimaru K"/>
            <person name="Kadota M"/>
            <person name="Koyanagi M"/>
            <person name="Keeley SD"/>
            <person name="Tatsumi K"/>
            <person name="Tanaka K"/>
            <person name="Motone F"/>
            <person name="Kageyama Y"/>
            <person name="Nozu R"/>
            <person name="Adachi N"/>
            <person name="Nishimura O"/>
            <person name="Nakagawa R"/>
            <person name="Tanegashima C"/>
            <person name="Kiyatake I"/>
            <person name="Matsumoto R"/>
            <person name="Murakumo K"/>
            <person name="Nishida K"/>
            <person name="Terakita A"/>
            <person name="Kuratani S"/>
            <person name="Sato K"/>
            <person name="Hyodo S Kuraku.S."/>
        </authorList>
    </citation>
    <scope>NUCLEOTIDE SEQUENCE [LARGE SCALE GENOMIC DNA]</scope>
</reference>
<sequence length="139" mass="15426">MIGLVEQYTFGSPVEQQVFSFHTEIYANVVSIAKINRSKTVFKQTSIFWELPFDLQQSGRRQPSLVEISSSVLPAAACVEVSLDFVTPKPIQASELGLKTYTKKDGVGKQSTRMPRLTLPFGQDAQEDDVPLMPSDCIV</sequence>
<dbReference type="EMBL" id="BFAA01000169">
    <property type="protein sequence ID" value="GCB68090.1"/>
    <property type="molecule type" value="Genomic_DNA"/>
</dbReference>
<name>A0A401P4S0_SCYTO</name>
<protein>
    <submittedName>
        <fullName evidence="1">Uncharacterized protein</fullName>
    </submittedName>
</protein>